<evidence type="ECO:0000313" key="1">
    <source>
        <dbReference type="EMBL" id="CAI2718694.1"/>
    </source>
</evidence>
<keyword evidence="2" id="KW-1185">Reference proteome</keyword>
<dbReference type="Pfam" id="PF09982">
    <property type="entry name" value="LpxR"/>
    <property type="match status" value="1"/>
</dbReference>
<reference evidence="1 2" key="1">
    <citation type="submission" date="2022-09" db="EMBL/GenBank/DDBJ databases">
        <authorList>
            <person name="Kop L."/>
        </authorList>
    </citation>
    <scope>NUCLEOTIDE SEQUENCE [LARGE SCALE GENOMIC DNA]</scope>
    <source>
        <strain evidence="1 2">347</strain>
    </source>
</reference>
<name>A0ABM9HEN3_9BACT</name>
<dbReference type="EMBL" id="OX336137">
    <property type="protein sequence ID" value="CAI2718694.1"/>
    <property type="molecule type" value="Genomic_DNA"/>
</dbReference>
<protein>
    <submittedName>
        <fullName evidence="1">Enzyme</fullName>
        <ecNumber evidence="1">3.1.1.-</ecNumber>
    </submittedName>
</protein>
<proteinExistence type="predicted"/>
<dbReference type="Gene3D" id="2.40.128.140">
    <property type="entry name" value="Outer membrane protein"/>
    <property type="match status" value="1"/>
</dbReference>
<sequence>MKLKIGEGPVNKSRVRGKGARVRGLLLVGWMALFAPGLAAAQPGMDCPEYFFNATDANDFFAGLTDRHFTQGLRLSFVERRFNKKRSDYDSHIKDHCTPERLPVRLSRGVAGFFTGLAHKIGEATLEKGLGFEFDTASFILGHNIYTPEDLSKTGLVSRDRPYAGWFYIGFGFFDEKQDREVLGLPVDTLDSVEIDLGVIGPASGGERVQREWHALIDDEDPKGWDNQLHNEFALLISYDRKYRHRLLEENGMVPGVDWIPGGGVALGNVFTYVAAGGVVRVGYNLPADYGPPRIRPGTQGSDFFETGAGRDRKRVMAYLYTGLEGRAIAHNIFLDGNTFRTSHAVNKRYLVGDWQFGGALAYDCIRLAYTMVYRSQEFKGQFEPDIFGSMTLSVRF</sequence>
<accession>A0ABM9HEN3</accession>
<dbReference type="GO" id="GO:0016787">
    <property type="term" value="F:hydrolase activity"/>
    <property type="evidence" value="ECO:0007669"/>
    <property type="project" value="UniProtKB-KW"/>
</dbReference>
<dbReference type="InterPro" id="IPR037107">
    <property type="entry name" value="Put_OMP_sf"/>
</dbReference>
<gene>
    <name evidence="1" type="ORF">NSPWAT_1838</name>
</gene>
<organism evidence="1 2">
    <name type="scientific">Nitrospina watsonii</name>
    <dbReference type="NCBI Taxonomy" id="1323948"/>
    <lineage>
        <taxon>Bacteria</taxon>
        <taxon>Pseudomonadati</taxon>
        <taxon>Nitrospinota/Tectimicrobiota group</taxon>
        <taxon>Nitrospinota</taxon>
        <taxon>Nitrospinia</taxon>
        <taxon>Nitrospinales</taxon>
        <taxon>Nitrospinaceae</taxon>
        <taxon>Nitrospina</taxon>
    </lineage>
</organism>
<keyword evidence="1" id="KW-0378">Hydrolase</keyword>
<dbReference type="EC" id="3.1.1.-" evidence="1"/>
<dbReference type="InterPro" id="IPR018707">
    <property type="entry name" value="LpxR"/>
</dbReference>
<dbReference type="Proteomes" id="UP001157733">
    <property type="component" value="Chromosome"/>
</dbReference>
<evidence type="ECO:0000313" key="2">
    <source>
        <dbReference type="Proteomes" id="UP001157733"/>
    </source>
</evidence>